<keyword evidence="10" id="KW-1185">Reference proteome</keyword>
<keyword evidence="4" id="KW-0862">Zinc</keyword>
<accession>A0A0N4ZLZ3</accession>
<evidence type="ECO:0000256" key="8">
    <source>
        <dbReference type="SAM" id="SignalP"/>
    </source>
</evidence>
<evidence type="ECO:0000256" key="7">
    <source>
        <dbReference type="PROSITE-ProRule" id="PRU01211"/>
    </source>
</evidence>
<keyword evidence="8" id="KW-0732">Signal</keyword>
<dbReference type="InterPro" id="IPR006026">
    <property type="entry name" value="Peptidase_Metallo"/>
</dbReference>
<evidence type="ECO:0000256" key="3">
    <source>
        <dbReference type="ARBA" id="ARBA00022801"/>
    </source>
</evidence>
<feature type="disulfide bond" evidence="7">
    <location>
        <begin position="83"/>
        <end position="105"/>
    </location>
</feature>
<dbReference type="GO" id="GO:0008270">
    <property type="term" value="F:zinc ion binding"/>
    <property type="evidence" value="ECO:0007669"/>
    <property type="project" value="InterPro"/>
</dbReference>
<dbReference type="InterPro" id="IPR001506">
    <property type="entry name" value="Peptidase_M12A"/>
</dbReference>
<feature type="domain" description="Peptidase M12A" evidence="9">
    <location>
        <begin position="17"/>
        <end position="222"/>
    </location>
</feature>
<dbReference type="WBParaSite" id="PTRK_0000953100.1">
    <property type="protein sequence ID" value="PTRK_0000953100.1"/>
    <property type="gene ID" value="PTRK_0000953100"/>
</dbReference>
<keyword evidence="6 7" id="KW-1015">Disulfide bond</keyword>
<dbReference type="PROSITE" id="PS51864">
    <property type="entry name" value="ASTACIN"/>
    <property type="match status" value="1"/>
</dbReference>
<evidence type="ECO:0000313" key="11">
    <source>
        <dbReference type="WBParaSite" id="PTRK_0000953100.1"/>
    </source>
</evidence>
<name>A0A0N4ZLZ3_PARTI</name>
<evidence type="ECO:0000259" key="9">
    <source>
        <dbReference type="PROSITE" id="PS51864"/>
    </source>
</evidence>
<dbReference type="AlphaFoldDB" id="A0A0N4ZLZ3"/>
<dbReference type="InterPro" id="IPR024079">
    <property type="entry name" value="MetalloPept_cat_dom_sf"/>
</dbReference>
<dbReference type="Gene3D" id="3.40.390.10">
    <property type="entry name" value="Collagenase (Catalytic Domain)"/>
    <property type="match status" value="1"/>
</dbReference>
<dbReference type="SMART" id="SM00235">
    <property type="entry name" value="ZnMc"/>
    <property type="match status" value="1"/>
</dbReference>
<dbReference type="GO" id="GO:0006508">
    <property type="term" value="P:proteolysis"/>
    <property type="evidence" value="ECO:0007669"/>
    <property type="project" value="UniProtKB-KW"/>
</dbReference>
<proteinExistence type="predicted"/>
<reference evidence="11" key="1">
    <citation type="submission" date="2017-02" db="UniProtKB">
        <authorList>
            <consortium name="WormBaseParasite"/>
        </authorList>
    </citation>
    <scope>IDENTIFICATION</scope>
</reference>
<evidence type="ECO:0000256" key="6">
    <source>
        <dbReference type="ARBA" id="ARBA00023157"/>
    </source>
</evidence>
<feature type="signal peptide" evidence="8">
    <location>
        <begin position="1"/>
        <end position="17"/>
    </location>
</feature>
<dbReference type="SUPFAM" id="SSF55486">
    <property type="entry name" value="Metalloproteases ('zincins'), catalytic domain"/>
    <property type="match status" value="1"/>
</dbReference>
<evidence type="ECO:0000313" key="10">
    <source>
        <dbReference type="Proteomes" id="UP000038045"/>
    </source>
</evidence>
<dbReference type="Pfam" id="PF01400">
    <property type="entry name" value="Astacin"/>
    <property type="match status" value="1"/>
</dbReference>
<evidence type="ECO:0000256" key="2">
    <source>
        <dbReference type="ARBA" id="ARBA00022723"/>
    </source>
</evidence>
<keyword evidence="5" id="KW-0482">Metalloprotease</keyword>
<keyword evidence="3" id="KW-0378">Hydrolase</keyword>
<evidence type="ECO:0000256" key="4">
    <source>
        <dbReference type="ARBA" id="ARBA00022833"/>
    </source>
</evidence>
<dbReference type="GO" id="GO:0004222">
    <property type="term" value="F:metalloendopeptidase activity"/>
    <property type="evidence" value="ECO:0007669"/>
    <property type="project" value="InterPro"/>
</dbReference>
<dbReference type="Proteomes" id="UP000038045">
    <property type="component" value="Unplaced"/>
</dbReference>
<organism evidence="10 11">
    <name type="scientific">Parastrongyloides trichosuri</name>
    <name type="common">Possum-specific nematode worm</name>
    <dbReference type="NCBI Taxonomy" id="131310"/>
    <lineage>
        <taxon>Eukaryota</taxon>
        <taxon>Metazoa</taxon>
        <taxon>Ecdysozoa</taxon>
        <taxon>Nematoda</taxon>
        <taxon>Chromadorea</taxon>
        <taxon>Rhabditida</taxon>
        <taxon>Tylenchina</taxon>
        <taxon>Panagrolaimomorpha</taxon>
        <taxon>Strongyloidoidea</taxon>
        <taxon>Strongyloididae</taxon>
        <taxon>Parastrongyloides</taxon>
    </lineage>
</organism>
<keyword evidence="1" id="KW-0645">Protease</keyword>
<evidence type="ECO:0000256" key="1">
    <source>
        <dbReference type="ARBA" id="ARBA00022670"/>
    </source>
</evidence>
<sequence length="381" mass="43964">MIFLSTLFLSLLTQIYGAIRIDNASKWEYPQYGIKVYKYKDTNRFNDVMKNLIENTCLKWNVTSEKIIEGQGINILKSEHESCYSLEIGANTSKMPNTIFATDDCMNDYYVMLGLVFNALGLSYEHNRNDRDKYVKINDSSVESYNKKYLQKDVDLNYTTETFGTTYDYGSIIHGGPKFYSSNKQITIMTVGNYTGWHEKMIGQKSKESFNEYKLFNYLYCNHSCSREHDCYRGGYQDPKKCGNCKCPFPFKDNLCTYLETNEGYCEKIRDLIATEEEERRGFANKATCYVKITAENNKKVQIRVSTLNFQIPPDDICSPGYQNFVEIIFGKDRSVTGLCLCAYIGDGYDDVIVTSDNHEAFIVYKGSSLGYKFIFFYKAV</sequence>
<evidence type="ECO:0000256" key="5">
    <source>
        <dbReference type="ARBA" id="ARBA00023049"/>
    </source>
</evidence>
<comment type="caution">
    <text evidence="7">Lacks conserved residue(s) required for the propagation of feature annotation.</text>
</comment>
<keyword evidence="2" id="KW-0479">Metal-binding</keyword>
<dbReference type="PANTHER" id="PTHR10127">
    <property type="entry name" value="DISCOIDIN, CUB, EGF, LAMININ , AND ZINC METALLOPROTEASE DOMAIN CONTAINING"/>
    <property type="match status" value="1"/>
</dbReference>
<feature type="chain" id="PRO_5005891928" evidence="8">
    <location>
        <begin position="18"/>
        <end position="381"/>
    </location>
</feature>
<protein>
    <submittedName>
        <fullName evidence="11">ZnMc domain-containing protein</fullName>
    </submittedName>
</protein>
<dbReference type="PANTHER" id="PTHR10127:SF780">
    <property type="entry name" value="METALLOENDOPEPTIDASE"/>
    <property type="match status" value="1"/>
</dbReference>